<name>A0A0B7AZR5_9EUPU</name>
<dbReference type="AlphaFoldDB" id="A0A0B7AZR5"/>
<gene>
    <name evidence="1" type="primary">ORF147739</name>
</gene>
<protein>
    <submittedName>
        <fullName evidence="1">Uncharacterized protein</fullName>
    </submittedName>
</protein>
<reference evidence="1" key="1">
    <citation type="submission" date="2014-12" db="EMBL/GenBank/DDBJ databases">
        <title>Insight into the proteome of Arion vulgaris.</title>
        <authorList>
            <person name="Aradska J."/>
            <person name="Bulat T."/>
            <person name="Smidak R."/>
            <person name="Sarate P."/>
            <person name="Gangsoo J."/>
            <person name="Sialana F."/>
            <person name="Bilban M."/>
            <person name="Lubec G."/>
        </authorList>
    </citation>
    <scope>NUCLEOTIDE SEQUENCE</scope>
    <source>
        <tissue evidence="1">Skin</tissue>
    </source>
</reference>
<accession>A0A0B7AZR5</accession>
<dbReference type="EMBL" id="HACG01038495">
    <property type="protein sequence ID" value="CEK85360.1"/>
    <property type="molecule type" value="Transcribed_RNA"/>
</dbReference>
<sequence length="92" mass="10227">MSKQAEEKSLAPEFNSILKGLPHHLGVRIMTETVTPISDFMVTIRASKYLFCSTALLSPATKSCCTTCWQQHTSAEDNSSMMTNSCIPYKFC</sequence>
<organism evidence="1">
    <name type="scientific">Arion vulgaris</name>
    <dbReference type="NCBI Taxonomy" id="1028688"/>
    <lineage>
        <taxon>Eukaryota</taxon>
        <taxon>Metazoa</taxon>
        <taxon>Spiralia</taxon>
        <taxon>Lophotrochozoa</taxon>
        <taxon>Mollusca</taxon>
        <taxon>Gastropoda</taxon>
        <taxon>Heterobranchia</taxon>
        <taxon>Euthyneura</taxon>
        <taxon>Panpulmonata</taxon>
        <taxon>Eupulmonata</taxon>
        <taxon>Stylommatophora</taxon>
        <taxon>Helicina</taxon>
        <taxon>Arionoidea</taxon>
        <taxon>Arionidae</taxon>
        <taxon>Arion</taxon>
    </lineage>
</organism>
<proteinExistence type="predicted"/>
<evidence type="ECO:0000313" key="1">
    <source>
        <dbReference type="EMBL" id="CEK85360.1"/>
    </source>
</evidence>